<reference evidence="3" key="1">
    <citation type="journal article" date="2021" name="Elife">
        <title>Highly contiguous assemblies of 101 drosophilid genomes.</title>
        <authorList>
            <person name="Kim B.Y."/>
            <person name="Wang J.R."/>
            <person name="Miller D.E."/>
            <person name="Barmina O."/>
            <person name="Delaney E."/>
            <person name="Thompson A."/>
            <person name="Comeault A.A."/>
            <person name="Peede D."/>
            <person name="D'Agostino E.R."/>
            <person name="Pelaez J."/>
            <person name="Aguilar J.M."/>
            <person name="Haji D."/>
            <person name="Matsunaga T."/>
            <person name="Armstrong E.E."/>
            <person name="Zych M."/>
            <person name="Ogawa Y."/>
            <person name="Stamenkovic-Radak M."/>
            <person name="Jelic M."/>
            <person name="Veselinovic M.S."/>
            <person name="Tanaskovic M."/>
            <person name="Eric P."/>
            <person name="Gao J.J."/>
            <person name="Katoh T.K."/>
            <person name="Toda M.J."/>
            <person name="Watabe H."/>
            <person name="Watada M."/>
            <person name="Davis J.S."/>
            <person name="Moyle L.C."/>
            <person name="Manoli G."/>
            <person name="Bertolini E."/>
            <person name="Kostal V."/>
            <person name="Hawley R.S."/>
            <person name="Takahashi A."/>
            <person name="Jones C.D."/>
            <person name="Price D.K."/>
            <person name="Whiteman N."/>
            <person name="Kopp A."/>
            <person name="Matute D.R."/>
            <person name="Petrov D.A."/>
        </authorList>
    </citation>
    <scope>NUCLEOTIDE SEQUENCE [LARGE SCALE GENOMIC DNA]</scope>
</reference>
<dbReference type="RefSeq" id="XP_016988697.1">
    <property type="nucleotide sequence ID" value="XM_017133208.1"/>
</dbReference>
<sequence>MLSRFVMIVGLLMLSWQWAATMPPGQIVTPINPQAPNFVKISQPELPGLNSSDILVQSIFSIDPSCPNGEVASGPRHTCHRMA</sequence>
<organism evidence="4">
    <name type="scientific">Drosophila rhopaloa</name>
    <name type="common">Fruit fly</name>
    <dbReference type="NCBI Taxonomy" id="1041015"/>
    <lineage>
        <taxon>Eukaryota</taxon>
        <taxon>Metazoa</taxon>
        <taxon>Ecdysozoa</taxon>
        <taxon>Arthropoda</taxon>
        <taxon>Hexapoda</taxon>
        <taxon>Insecta</taxon>
        <taxon>Pterygota</taxon>
        <taxon>Neoptera</taxon>
        <taxon>Endopterygota</taxon>
        <taxon>Diptera</taxon>
        <taxon>Brachycera</taxon>
        <taxon>Muscomorpha</taxon>
        <taxon>Ephydroidea</taxon>
        <taxon>Drosophilidae</taxon>
        <taxon>Drosophila</taxon>
        <taxon>Sophophora</taxon>
    </lineage>
</organism>
<evidence type="ECO:0000313" key="2">
    <source>
        <dbReference type="EnsemblMetazoa" id="XP_016988697.1"/>
    </source>
</evidence>
<dbReference type="EnsemblMetazoa" id="XM_017133208.1">
    <property type="protein sequence ID" value="XP_016988697.1"/>
    <property type="gene ID" value="LOC108051198"/>
</dbReference>
<reference evidence="2" key="3">
    <citation type="submission" date="2025-05" db="UniProtKB">
        <authorList>
            <consortium name="EnsemblMetazoa"/>
        </authorList>
    </citation>
    <scope>IDENTIFICATION</scope>
</reference>
<dbReference type="GeneID" id="108051198"/>
<protein>
    <submittedName>
        <fullName evidence="4">Uncharacterized protein LOC108051198</fullName>
    </submittedName>
</protein>
<dbReference type="Proteomes" id="UP001652680">
    <property type="component" value="Unassembled WGS sequence"/>
</dbReference>
<name>A0A6P4FFF6_DRORH</name>
<feature type="signal peptide" evidence="1">
    <location>
        <begin position="1"/>
        <end position="21"/>
    </location>
</feature>
<accession>A0A6P4FFF6</accession>
<proteinExistence type="predicted"/>
<dbReference type="OMA" id="WTMAMPP"/>
<evidence type="ECO:0000313" key="4">
    <source>
        <dbReference type="RefSeq" id="XP_016988697.1"/>
    </source>
</evidence>
<dbReference type="OrthoDB" id="7819574at2759"/>
<reference evidence="4" key="2">
    <citation type="submission" date="2025-04" db="UniProtKB">
        <authorList>
            <consortium name="RefSeq"/>
        </authorList>
    </citation>
    <scope>IDENTIFICATION</scope>
</reference>
<feature type="chain" id="PRO_5028354988" evidence="1">
    <location>
        <begin position="22"/>
        <end position="83"/>
    </location>
</feature>
<keyword evidence="3" id="KW-1185">Reference proteome</keyword>
<evidence type="ECO:0000256" key="1">
    <source>
        <dbReference type="SAM" id="SignalP"/>
    </source>
</evidence>
<gene>
    <name evidence="4" type="primary">LOC108051198</name>
    <name evidence="2" type="synonym">108051198</name>
</gene>
<dbReference type="AlphaFoldDB" id="A0A6P4FFF6"/>
<evidence type="ECO:0000313" key="3">
    <source>
        <dbReference type="Proteomes" id="UP001652680"/>
    </source>
</evidence>
<keyword evidence="1" id="KW-0732">Signal</keyword>